<dbReference type="EMBL" id="CAUJNA010003492">
    <property type="protein sequence ID" value="CAJ1403352.1"/>
    <property type="molecule type" value="Genomic_DNA"/>
</dbReference>
<dbReference type="PROSITE" id="PS50893">
    <property type="entry name" value="ABC_TRANSPORTER_2"/>
    <property type="match status" value="1"/>
</dbReference>
<evidence type="ECO:0000256" key="2">
    <source>
        <dbReference type="ARBA" id="ARBA00004651"/>
    </source>
</evidence>
<dbReference type="GO" id="GO:0005524">
    <property type="term" value="F:ATP binding"/>
    <property type="evidence" value="ECO:0007669"/>
    <property type="project" value="UniProtKB-KW"/>
</dbReference>
<evidence type="ECO:0000256" key="14">
    <source>
        <dbReference type="SAM" id="Phobius"/>
    </source>
</evidence>
<evidence type="ECO:0000313" key="17">
    <source>
        <dbReference type="EMBL" id="CAJ1403352.1"/>
    </source>
</evidence>
<evidence type="ECO:0000259" key="16">
    <source>
        <dbReference type="PROSITE" id="PS50893"/>
    </source>
</evidence>
<dbReference type="SMART" id="SM00382">
    <property type="entry name" value="AAA"/>
    <property type="match status" value="1"/>
</dbReference>
<feature type="transmembrane region" description="Helical" evidence="14">
    <location>
        <begin position="12"/>
        <end position="32"/>
    </location>
</feature>
<keyword evidence="10" id="KW-0406">Ion transport</keyword>
<evidence type="ECO:0000256" key="1">
    <source>
        <dbReference type="ARBA" id="ARBA00003019"/>
    </source>
</evidence>
<keyword evidence="6 14" id="KW-0812">Transmembrane</keyword>
<dbReference type="GO" id="GO:0006811">
    <property type="term" value="P:monoatomic ion transport"/>
    <property type="evidence" value="ECO:0007669"/>
    <property type="project" value="UniProtKB-KW"/>
</dbReference>
<dbReference type="InterPro" id="IPR003593">
    <property type="entry name" value="AAA+_ATPase"/>
</dbReference>
<dbReference type="GO" id="GO:0003755">
    <property type="term" value="F:peptidyl-prolyl cis-trans isomerase activity"/>
    <property type="evidence" value="ECO:0007669"/>
    <property type="project" value="InterPro"/>
</dbReference>
<evidence type="ECO:0000256" key="7">
    <source>
        <dbReference type="ARBA" id="ARBA00022741"/>
    </source>
</evidence>
<evidence type="ECO:0000256" key="5">
    <source>
        <dbReference type="ARBA" id="ARBA00022475"/>
    </source>
</evidence>
<accession>A0AA36JBW8</accession>
<evidence type="ECO:0000256" key="9">
    <source>
        <dbReference type="ARBA" id="ARBA00022989"/>
    </source>
</evidence>
<evidence type="ECO:0000256" key="11">
    <source>
        <dbReference type="ARBA" id="ARBA00023136"/>
    </source>
</evidence>
<dbReference type="Gene3D" id="1.20.1250.20">
    <property type="entry name" value="MFS general substrate transporter like domains"/>
    <property type="match status" value="1"/>
</dbReference>
<keyword evidence="4" id="KW-0813">Transport</keyword>
<dbReference type="InterPro" id="IPR008509">
    <property type="entry name" value="MOT2/MFSD5"/>
</dbReference>
<evidence type="ECO:0000259" key="15">
    <source>
        <dbReference type="PROSITE" id="PS50072"/>
    </source>
</evidence>
<keyword evidence="11 14" id="KW-0472">Membrane</keyword>
<comment type="subcellular location">
    <subcellularLocation>
        <location evidence="2">Cell membrane</location>
        <topology evidence="2">Multi-pass membrane protein</topology>
    </subcellularLocation>
</comment>
<name>A0AA36JBW8_9DINO</name>
<proteinExistence type="predicted"/>
<dbReference type="Pfam" id="PF00160">
    <property type="entry name" value="Pro_isomerase"/>
    <property type="match status" value="1"/>
</dbReference>
<dbReference type="PROSITE" id="PS50072">
    <property type="entry name" value="CSA_PPIASE_2"/>
    <property type="match status" value="1"/>
</dbReference>
<evidence type="ECO:0000313" key="18">
    <source>
        <dbReference type="Proteomes" id="UP001178507"/>
    </source>
</evidence>
<feature type="transmembrane region" description="Helical" evidence="14">
    <location>
        <begin position="209"/>
        <end position="231"/>
    </location>
</feature>
<dbReference type="PANTHER" id="PTHR23516:SF1">
    <property type="entry name" value="MOLYBDATE-ANION TRANSPORTER"/>
    <property type="match status" value="1"/>
</dbReference>
<sequence>MLAARLSGSFSIAFFGNSLVAILAGEIGQYTADKLPLTQLSGSGPAENTFKPRAVKRQAVQRVHYGGYTAPFVTANLFLVLCLFLLMGTWSENYGQVGKDVDQKTDGLMGAFNLIMGQPLIALCGLVCCLFESSMFIFVFNWTPVLMEEGEPDPPFGHIFSGFMIMCMLGSRLFSMASHSFTNERIGMYVLFVAAACHASVLLTESVPVRLLAFFLFEMCVGMYFPMMGTMKGQIVPESKRATIYNIYRVPLNAIVVATLMLKLGAGVSFFITSLMLVVAAGAQARIIGMGGARPATQPAPMEEEEEEEEEEQLLMKVGKPAGEEAYMLATAGVDGVLQAGLGMLLMLFIAGTVLEVRLVLWSSPVLLFVTLSMLAMAGSMMGYLICLLCPSARFASSVAQFTLAWAIFAAPTAPVGPVVPAAGKQYWTELALPVIPAYRAFFELTAACVKGRCMALEDVTSALQHGRWAAPHALFFGADGGPEWEMNPAESLISFLGMTAVQISGGILLMILLDRRQYPALSHSGAADPEVLGPKTLLQVKGLLHSYGWLTGRRQAETLTLKGVSFKIERGEMLGLLGPNGAGKTTAIRCITGEEAPKEGSVSIGSEVPGGACIGLCPQDTVINGDLTVFENLLFFAHVRGVSGDAARRAVAEILRATRLEEKQHALPDALSGGMRRRLAVGCAMIGVPSVVILDEPTTGLDPVSRRGIWETIAEVAPGAAFVQVGPGWAMERRAGSSFALVFLTRARIMLYAPSQAPVSMNEGTSQAGGQAAAALAAAFAVPQRRRCALRAEPAEPEVVDAEGDVNLDSFSEMTPYGVYRSPPARIFEGTDEVDVSKKEERPAGSSEDNTYFWKMTQDKRFIEVIVPVDDWVEAKDVVYRIGEEPEDPSRGPTLELGFRYKDEDGRFKEHLLIDGQILNAVRREESFWILDDMVGVKVIILTLSRPRMRRQRHDPILRRKTEEERIDPQTWDALLVEDRIRPDITNKVFMDLEFEGEPAGRLEIGLFGALLPKTVENFRGLCNGQYVDQEGKEQKSAFCYKGSSFGHIMGNHIMSAGNAGLDLELIEFTPDELVDYYQFFKDFDRSPETVGKVLKGWVIRWGADLGLGEDAFGKIRKEGQATDSDSKGELKEISEIMEKLIEKGEGAKIWFYKPEWEKGCDMKGGFFPAEGFKVPHMKRGMLTMDRHETQDYQGSVFFITLKEFPQMDQRWVCFGEILSGLELLDQMEEQYEGFAEKVTIADCGDLS</sequence>
<feature type="transmembrane region" description="Helical" evidence="14">
    <location>
        <begin position="493"/>
        <end position="514"/>
    </location>
</feature>
<evidence type="ECO:0000256" key="12">
    <source>
        <dbReference type="ARBA" id="ARBA00030646"/>
    </source>
</evidence>
<dbReference type="Gene3D" id="2.60.40.790">
    <property type="match status" value="1"/>
</dbReference>
<dbReference type="Gene3D" id="2.40.100.10">
    <property type="entry name" value="Cyclophilin-like"/>
    <property type="match status" value="1"/>
</dbReference>
<feature type="domain" description="ABC transporter" evidence="16">
    <location>
        <begin position="539"/>
        <end position="789"/>
    </location>
</feature>
<evidence type="ECO:0000256" key="6">
    <source>
        <dbReference type="ARBA" id="ARBA00022692"/>
    </source>
</evidence>
<dbReference type="Pfam" id="PF00005">
    <property type="entry name" value="ABC_tran"/>
    <property type="match status" value="1"/>
</dbReference>
<feature type="transmembrane region" description="Helical" evidence="14">
    <location>
        <begin position="120"/>
        <end position="143"/>
    </location>
</feature>
<feature type="transmembrane region" description="Helical" evidence="14">
    <location>
        <begin position="186"/>
        <end position="203"/>
    </location>
</feature>
<keyword evidence="18" id="KW-1185">Reference proteome</keyword>
<keyword evidence="8" id="KW-0067">ATP-binding</keyword>
<feature type="transmembrane region" description="Helical" evidence="14">
    <location>
        <begin position="366"/>
        <end position="390"/>
    </location>
</feature>
<gene>
    <name evidence="17" type="ORF">EVOR1521_LOCUS26041</name>
</gene>
<dbReference type="InterPro" id="IPR002130">
    <property type="entry name" value="Cyclophilin-type_PPIase_dom"/>
</dbReference>
<dbReference type="InterPro" id="IPR008978">
    <property type="entry name" value="HSP20-like_chaperone"/>
</dbReference>
<evidence type="ECO:0000256" key="10">
    <source>
        <dbReference type="ARBA" id="ARBA00023065"/>
    </source>
</evidence>
<keyword evidence="9 14" id="KW-1133">Transmembrane helix</keyword>
<feature type="domain" description="PPIase cyclophilin-type" evidence="15">
    <location>
        <begin position="991"/>
        <end position="1231"/>
    </location>
</feature>
<dbReference type="SUPFAM" id="SSF50891">
    <property type="entry name" value="Cyclophilin-like"/>
    <property type="match status" value="2"/>
</dbReference>
<dbReference type="SUPFAM" id="SSF103473">
    <property type="entry name" value="MFS general substrate transporter"/>
    <property type="match status" value="1"/>
</dbReference>
<dbReference type="Proteomes" id="UP001178507">
    <property type="component" value="Unassembled WGS sequence"/>
</dbReference>
<keyword evidence="7" id="KW-0547">Nucleotide-binding</keyword>
<dbReference type="GO" id="GO:0015098">
    <property type="term" value="F:molybdate ion transmembrane transporter activity"/>
    <property type="evidence" value="ECO:0007669"/>
    <property type="project" value="InterPro"/>
</dbReference>
<keyword evidence="5" id="KW-1003">Cell membrane</keyword>
<feature type="transmembrane region" description="Helical" evidence="14">
    <location>
        <begin position="326"/>
        <end position="354"/>
    </location>
</feature>
<dbReference type="GO" id="GO:0005886">
    <property type="term" value="C:plasma membrane"/>
    <property type="evidence" value="ECO:0007669"/>
    <property type="project" value="UniProtKB-SubCell"/>
</dbReference>
<dbReference type="InterPro" id="IPR017871">
    <property type="entry name" value="ABC_transporter-like_CS"/>
</dbReference>
<organism evidence="17 18">
    <name type="scientific">Effrenium voratum</name>
    <dbReference type="NCBI Taxonomy" id="2562239"/>
    <lineage>
        <taxon>Eukaryota</taxon>
        <taxon>Sar</taxon>
        <taxon>Alveolata</taxon>
        <taxon>Dinophyceae</taxon>
        <taxon>Suessiales</taxon>
        <taxon>Symbiodiniaceae</taxon>
        <taxon>Effrenium</taxon>
    </lineage>
</organism>
<comment type="caution">
    <text evidence="17">The sequence shown here is derived from an EMBL/GenBank/DDBJ whole genome shotgun (WGS) entry which is preliminary data.</text>
</comment>
<evidence type="ECO:0000256" key="3">
    <source>
        <dbReference type="ARBA" id="ARBA00021242"/>
    </source>
</evidence>
<dbReference type="SUPFAM" id="SSF52540">
    <property type="entry name" value="P-loop containing nucleoside triphosphate hydrolases"/>
    <property type="match status" value="1"/>
</dbReference>
<dbReference type="Gene3D" id="3.40.50.300">
    <property type="entry name" value="P-loop containing nucleotide triphosphate hydrolases"/>
    <property type="match status" value="1"/>
</dbReference>
<comment type="function">
    <text evidence="1">Mediates high-affinity intracellular uptake of the rare oligo-element molybdenum.</text>
</comment>
<feature type="transmembrane region" description="Helical" evidence="14">
    <location>
        <begin position="243"/>
        <end position="262"/>
    </location>
</feature>
<reference evidence="17" key="1">
    <citation type="submission" date="2023-08" db="EMBL/GenBank/DDBJ databases">
        <authorList>
            <person name="Chen Y."/>
            <person name="Shah S."/>
            <person name="Dougan E. K."/>
            <person name="Thang M."/>
            <person name="Chan C."/>
        </authorList>
    </citation>
    <scope>NUCLEOTIDE SEQUENCE</scope>
</reference>
<feature type="transmembrane region" description="Helical" evidence="14">
    <location>
        <begin position="155"/>
        <end position="174"/>
    </location>
</feature>
<dbReference type="InterPro" id="IPR003439">
    <property type="entry name" value="ABC_transporter-like_ATP-bd"/>
</dbReference>
<dbReference type="InterPro" id="IPR036259">
    <property type="entry name" value="MFS_trans_sf"/>
</dbReference>
<evidence type="ECO:0000256" key="4">
    <source>
        <dbReference type="ARBA" id="ARBA00022448"/>
    </source>
</evidence>
<evidence type="ECO:0000256" key="13">
    <source>
        <dbReference type="ARBA" id="ARBA00032555"/>
    </source>
</evidence>
<dbReference type="InterPro" id="IPR027417">
    <property type="entry name" value="P-loop_NTPase"/>
</dbReference>
<dbReference type="Pfam" id="PF05631">
    <property type="entry name" value="MFS_5"/>
    <property type="match status" value="1"/>
</dbReference>
<dbReference type="InterPro" id="IPR029000">
    <property type="entry name" value="Cyclophilin-like_dom_sf"/>
</dbReference>
<dbReference type="GO" id="GO:0016887">
    <property type="term" value="F:ATP hydrolysis activity"/>
    <property type="evidence" value="ECO:0007669"/>
    <property type="project" value="InterPro"/>
</dbReference>
<dbReference type="PANTHER" id="PTHR23516">
    <property type="entry name" value="SAM (S-ADENOSYL METHIONINE) TRANSPORTER"/>
    <property type="match status" value="1"/>
</dbReference>
<dbReference type="AlphaFoldDB" id="A0AA36JBW8"/>
<protein>
    <recommendedName>
        <fullName evidence="3">Molybdate-anion transporter</fullName>
    </recommendedName>
    <alternativeName>
        <fullName evidence="12">Major facilitator superfamily domain-containing protein 5</fullName>
    </alternativeName>
    <alternativeName>
        <fullName evidence="13">Molybdate transporter 2 homolog</fullName>
    </alternativeName>
</protein>
<dbReference type="PROSITE" id="PS00211">
    <property type="entry name" value="ABC_TRANSPORTER_1"/>
    <property type="match status" value="1"/>
</dbReference>
<feature type="transmembrane region" description="Helical" evidence="14">
    <location>
        <begin position="65"/>
        <end position="86"/>
    </location>
</feature>
<evidence type="ECO:0000256" key="8">
    <source>
        <dbReference type="ARBA" id="ARBA00022840"/>
    </source>
</evidence>
<feature type="transmembrane region" description="Helical" evidence="14">
    <location>
        <begin position="402"/>
        <end position="424"/>
    </location>
</feature>